<dbReference type="EMBL" id="AHCD03000034">
    <property type="protein sequence ID" value="KAF7786874.1"/>
    <property type="molecule type" value="Genomic_DNA"/>
</dbReference>
<name>A0A8T0C7Y0_9GAMM</name>
<gene>
    <name evidence="1" type="ORF">PRUB_a3681</name>
</gene>
<accession>A0A8T0C7Y0</accession>
<protein>
    <submittedName>
        <fullName evidence="1">Uncharacterized protein</fullName>
    </submittedName>
</protein>
<proteinExistence type="predicted"/>
<sequence length="37" mass="4162">MSGQYVTDGDIGMSECTGFADSILYHDDYTKLLLSKW</sequence>
<dbReference type="AlphaFoldDB" id="A0A8T0C7Y0"/>
<dbReference type="Proteomes" id="UP000016480">
    <property type="component" value="Unassembled WGS sequence"/>
</dbReference>
<organism evidence="1 2">
    <name type="scientific">Pseudoalteromonas rubra</name>
    <dbReference type="NCBI Taxonomy" id="43658"/>
    <lineage>
        <taxon>Bacteria</taxon>
        <taxon>Pseudomonadati</taxon>
        <taxon>Pseudomonadota</taxon>
        <taxon>Gammaproteobacteria</taxon>
        <taxon>Alteromonadales</taxon>
        <taxon>Pseudoalteromonadaceae</taxon>
        <taxon>Pseudoalteromonas</taxon>
    </lineage>
</organism>
<evidence type="ECO:0000313" key="2">
    <source>
        <dbReference type="Proteomes" id="UP000016480"/>
    </source>
</evidence>
<comment type="caution">
    <text evidence="1">The sequence shown here is derived from an EMBL/GenBank/DDBJ whole genome shotgun (WGS) entry which is preliminary data.</text>
</comment>
<reference evidence="1 2" key="1">
    <citation type="journal article" date="2012" name="J. Bacteriol.">
        <title>Genome sequence of the cycloprodigiosin-producing bacterial strain Pseudoalteromonas rubra ATCC 29570(T).</title>
        <authorList>
            <person name="Xie B.B."/>
            <person name="Shu Y.L."/>
            <person name="Qin Q.L."/>
            <person name="Rong J.C."/>
            <person name="Zhang X.Y."/>
            <person name="Chen X.L."/>
            <person name="Zhou B.C."/>
            <person name="Zhang Y.Z."/>
        </authorList>
    </citation>
    <scope>NUCLEOTIDE SEQUENCE [LARGE SCALE GENOMIC DNA]</scope>
    <source>
        <strain evidence="1 2">DSM 6842</strain>
    </source>
</reference>
<evidence type="ECO:0000313" key="1">
    <source>
        <dbReference type="EMBL" id="KAF7786874.1"/>
    </source>
</evidence>